<comment type="caution">
    <text evidence="9">The sequence shown here is derived from an EMBL/GenBank/DDBJ whole genome shotgun (WGS) entry which is preliminary data.</text>
</comment>
<comment type="subunit">
    <text evidence="7">Self-associates. Interacts with BBS9; the interaction mediates the association of LZTL1 with the BBsome complex and regulates BBSome ciliary trafficking.</text>
</comment>
<organism evidence="9 10">
    <name type="scientific">Leishmania tarentolae</name>
    <name type="common">Sauroleishmania tarentolae</name>
    <dbReference type="NCBI Taxonomy" id="5689"/>
    <lineage>
        <taxon>Eukaryota</taxon>
        <taxon>Discoba</taxon>
        <taxon>Euglenozoa</taxon>
        <taxon>Kinetoplastea</taxon>
        <taxon>Metakinetoplastina</taxon>
        <taxon>Trypanosomatida</taxon>
        <taxon>Trypanosomatidae</taxon>
        <taxon>Leishmaniinae</taxon>
        <taxon>Leishmania</taxon>
        <taxon>lizard Leishmania</taxon>
    </lineage>
</organism>
<evidence type="ECO:0000256" key="4">
    <source>
        <dbReference type="ARBA" id="ARBA00022490"/>
    </source>
</evidence>
<dbReference type="InterPro" id="IPR026157">
    <property type="entry name" value="LZTFL1"/>
</dbReference>
<evidence type="ECO:0000256" key="6">
    <source>
        <dbReference type="ARBA" id="ARBA00024898"/>
    </source>
</evidence>
<dbReference type="PANTHER" id="PTHR21635:SF0">
    <property type="entry name" value="LEUCINE ZIPPER TRANSCRIPTION FACTOR-LIKE PROTEIN 1"/>
    <property type="match status" value="1"/>
</dbReference>
<proteinExistence type="inferred from homology"/>
<gene>
    <name evidence="9" type="ORF">LtaPh_0602200</name>
</gene>
<keyword evidence="4" id="KW-0963">Cytoplasm</keyword>
<dbReference type="OrthoDB" id="313412at2759"/>
<dbReference type="EMBL" id="BLBS01000007">
    <property type="protein sequence ID" value="GET85886.1"/>
    <property type="molecule type" value="Genomic_DNA"/>
</dbReference>
<sequence>MDPLAGLTAESRNVIDNFFRWSRLSLDKFKRDLTVEASAFQSGYLWREDFTKEVVAQMLNGQLALMLGLVDTQMESTTATSAELMRAVLREADRQRLTLDIDVKSVLNNAGGVNAMGEHGRQLLSGPTGRLAPLTVEAASGEVAQQLAEANAEVKRLQAKLQQVTDAYTRVMKGRSSDTENLLSMQDAMNDKERLAAELARRCQGQDPSLTATVQELRAEVAEAKRELATRLHQSTQYQQVKQLLAQRNQQLKVMRQRLAAYDPSFSCFGDSDIDAEDD</sequence>
<evidence type="ECO:0000313" key="9">
    <source>
        <dbReference type="EMBL" id="GET85886.1"/>
    </source>
</evidence>
<comment type="subcellular location">
    <subcellularLocation>
        <location evidence="1">Cytoplasm</location>
    </subcellularLocation>
</comment>
<evidence type="ECO:0000256" key="7">
    <source>
        <dbReference type="ARBA" id="ARBA00026004"/>
    </source>
</evidence>
<evidence type="ECO:0000313" key="10">
    <source>
        <dbReference type="Proteomes" id="UP000419144"/>
    </source>
</evidence>
<keyword evidence="10" id="KW-1185">Reference proteome</keyword>
<name>A0A640K8A4_LEITA</name>
<accession>A0A640K8A4</accession>
<comment type="function">
    <text evidence="6">Regulates ciliary localization of the BBSome complex. Together with the BBSome complex, controls SMO ciliary trafficking and contributes to the sonic hedgehog (SHH) pathway regulation. May play a role in neurite outgrowth. May have tumor suppressor function.</text>
</comment>
<feature type="coiled-coil region" evidence="8">
    <location>
        <begin position="140"/>
        <end position="258"/>
    </location>
</feature>
<dbReference type="PANTHER" id="PTHR21635">
    <property type="entry name" value="LEUCINE ZIPPER TRANSCRIPTION FACTOR LIKE"/>
    <property type="match status" value="1"/>
</dbReference>
<evidence type="ECO:0000256" key="5">
    <source>
        <dbReference type="ARBA" id="ARBA00023054"/>
    </source>
</evidence>
<reference evidence="9" key="1">
    <citation type="submission" date="2019-11" db="EMBL/GenBank/DDBJ databases">
        <title>Leishmania tarentolae CDS.</title>
        <authorList>
            <person name="Goto Y."/>
            <person name="Yamagishi J."/>
        </authorList>
    </citation>
    <scope>NUCLEOTIDE SEQUENCE [LARGE SCALE GENOMIC DNA]</scope>
    <source>
        <strain evidence="9">Parrot Tar II</strain>
    </source>
</reference>
<protein>
    <recommendedName>
        <fullName evidence="3">Leucine zipper transcription factor-like protein 1</fullName>
    </recommendedName>
</protein>
<evidence type="ECO:0000256" key="1">
    <source>
        <dbReference type="ARBA" id="ARBA00004496"/>
    </source>
</evidence>
<dbReference type="VEuPathDB" id="TriTrypDB:LtaPh_0602200"/>
<dbReference type="GO" id="GO:1903565">
    <property type="term" value="P:negative regulation of protein localization to cilium"/>
    <property type="evidence" value="ECO:0007669"/>
    <property type="project" value="TreeGrafter"/>
</dbReference>
<evidence type="ECO:0000256" key="2">
    <source>
        <dbReference type="ARBA" id="ARBA00008868"/>
    </source>
</evidence>
<dbReference type="AlphaFoldDB" id="A0A640K8A4"/>
<dbReference type="GO" id="GO:0005737">
    <property type="term" value="C:cytoplasm"/>
    <property type="evidence" value="ECO:0007669"/>
    <property type="project" value="UniProtKB-SubCell"/>
</dbReference>
<evidence type="ECO:0000256" key="8">
    <source>
        <dbReference type="SAM" id="Coils"/>
    </source>
</evidence>
<evidence type="ECO:0000256" key="3">
    <source>
        <dbReference type="ARBA" id="ARBA00018920"/>
    </source>
</evidence>
<comment type="similarity">
    <text evidence="2">Belongs to the LZTFL1 family.</text>
</comment>
<keyword evidence="5 8" id="KW-0175">Coiled coil</keyword>
<dbReference type="Proteomes" id="UP000419144">
    <property type="component" value="Unassembled WGS sequence"/>
</dbReference>